<evidence type="ECO:0000256" key="1">
    <source>
        <dbReference type="SAM" id="MobiDB-lite"/>
    </source>
</evidence>
<reference evidence="2 3" key="1">
    <citation type="submission" date="2016-10" db="EMBL/GenBank/DDBJ databases">
        <authorList>
            <person name="de Groot N.N."/>
        </authorList>
    </citation>
    <scope>NUCLEOTIDE SEQUENCE [LARGE SCALE GENOMIC DNA]</scope>
    <source>
        <strain evidence="2 3">DSM 16213</strain>
    </source>
</reference>
<feature type="region of interest" description="Disordered" evidence="1">
    <location>
        <begin position="26"/>
        <end position="53"/>
    </location>
</feature>
<organism evidence="2 3">
    <name type="scientific">Loktanella fryxellensis</name>
    <dbReference type="NCBI Taxonomy" id="245187"/>
    <lineage>
        <taxon>Bacteria</taxon>
        <taxon>Pseudomonadati</taxon>
        <taxon>Pseudomonadota</taxon>
        <taxon>Alphaproteobacteria</taxon>
        <taxon>Rhodobacterales</taxon>
        <taxon>Roseobacteraceae</taxon>
        <taxon>Loktanella</taxon>
    </lineage>
</organism>
<keyword evidence="3" id="KW-1185">Reference proteome</keyword>
<sequence length="208" mass="22787">MAQRCGPVFGMSRSCFRAAFPRHNRSSSAWTSTGALPGAPASRFSPTRRVNVDKPIRTSSAISRSVQPLSSARRTASRRAYGVDLLASFVEQLLGSSDGALSFFPHKYSPVDLLVSEHHEGDVCPANSDAVDVVQQPEAQINSSKPTRSRRRCHLHGRTDRYLDHRRTASDGGGADAMADPAGVLRGAGKTRRRSRRWWSSDARARSR</sequence>
<name>A0A1H8JVY2_9RHOB</name>
<evidence type="ECO:0000313" key="3">
    <source>
        <dbReference type="Proteomes" id="UP000199585"/>
    </source>
</evidence>
<dbReference type="AlphaFoldDB" id="A0A1H8JVY2"/>
<proteinExistence type="predicted"/>
<gene>
    <name evidence="2" type="ORF">SAMN04488003_14410</name>
</gene>
<feature type="region of interest" description="Disordered" evidence="1">
    <location>
        <begin position="164"/>
        <end position="208"/>
    </location>
</feature>
<dbReference type="EMBL" id="FOCI01000044">
    <property type="protein sequence ID" value="SEN84849.1"/>
    <property type="molecule type" value="Genomic_DNA"/>
</dbReference>
<evidence type="ECO:0000313" key="2">
    <source>
        <dbReference type="EMBL" id="SEN84849.1"/>
    </source>
</evidence>
<dbReference type="Proteomes" id="UP000199585">
    <property type="component" value="Unassembled WGS sequence"/>
</dbReference>
<accession>A0A1H8JVY2</accession>
<protein>
    <submittedName>
        <fullName evidence="2">Uncharacterized protein</fullName>
    </submittedName>
</protein>